<sequence>KEGKLFPEHCDYQWSYTADFTTTDTIKEQAVRKQNMERIQYVLVFLFGMFLSLLKAQDNLASCWFGAPSISEASVTQDIQVIPTQISGTRKNWSLQATVSWNRPSDFIPASDVYVISLRKIEGAEMPQEDFCQISENERIVESETVTFTNLSFGFVYEFKLYTYSKDTLRKSLTPTTMAFQTPDCYQATGDPYYCSTVDVQYSGAPLDPLLESICLNDTSVTVAISWLPPIQVNGNLLFFELKVTSATEESIGHNEQLDVSSEPPGDFPNAFGPPMSGKQVLVYLPEDYIEVNSKITFDGHGPLKELNAASRVLKYFFSHR</sequence>
<protein>
    <recommendedName>
        <fullName evidence="1">Fibronectin type-III domain-containing protein</fullName>
    </recommendedName>
</protein>
<reference evidence="2 3" key="1">
    <citation type="journal article" date="2017" name="PLoS Biol.">
        <title>The sea cucumber genome provides insights into morphological evolution and visceral regeneration.</title>
        <authorList>
            <person name="Zhang X."/>
            <person name="Sun L."/>
            <person name="Yuan J."/>
            <person name="Sun Y."/>
            <person name="Gao Y."/>
            <person name="Zhang L."/>
            <person name="Li S."/>
            <person name="Dai H."/>
            <person name="Hamel J.F."/>
            <person name="Liu C."/>
            <person name="Yu Y."/>
            <person name="Liu S."/>
            <person name="Lin W."/>
            <person name="Guo K."/>
            <person name="Jin S."/>
            <person name="Xu P."/>
            <person name="Storey K.B."/>
            <person name="Huan P."/>
            <person name="Zhang T."/>
            <person name="Zhou Y."/>
            <person name="Zhang J."/>
            <person name="Lin C."/>
            <person name="Li X."/>
            <person name="Xing L."/>
            <person name="Huo D."/>
            <person name="Sun M."/>
            <person name="Wang L."/>
            <person name="Mercier A."/>
            <person name="Li F."/>
            <person name="Yang H."/>
            <person name="Xiang J."/>
        </authorList>
    </citation>
    <scope>NUCLEOTIDE SEQUENCE [LARGE SCALE GENOMIC DNA]</scope>
    <source>
        <strain evidence="2">Shaxun</strain>
        <tissue evidence="2">Muscle</tissue>
    </source>
</reference>
<feature type="non-terminal residue" evidence="2">
    <location>
        <position position="1"/>
    </location>
</feature>
<dbReference type="InterPro" id="IPR013783">
    <property type="entry name" value="Ig-like_fold"/>
</dbReference>
<evidence type="ECO:0000259" key="1">
    <source>
        <dbReference type="PROSITE" id="PS50853"/>
    </source>
</evidence>
<dbReference type="EMBL" id="MRZV01001092">
    <property type="protein sequence ID" value="PIK40719.1"/>
    <property type="molecule type" value="Genomic_DNA"/>
</dbReference>
<proteinExistence type="predicted"/>
<dbReference type="InterPro" id="IPR003961">
    <property type="entry name" value="FN3_dom"/>
</dbReference>
<evidence type="ECO:0000313" key="2">
    <source>
        <dbReference type="EMBL" id="PIK40719.1"/>
    </source>
</evidence>
<dbReference type="OrthoDB" id="10018381at2759"/>
<accession>A0A2G8JYD1</accession>
<organism evidence="2 3">
    <name type="scientific">Stichopus japonicus</name>
    <name type="common">Sea cucumber</name>
    <dbReference type="NCBI Taxonomy" id="307972"/>
    <lineage>
        <taxon>Eukaryota</taxon>
        <taxon>Metazoa</taxon>
        <taxon>Echinodermata</taxon>
        <taxon>Eleutherozoa</taxon>
        <taxon>Echinozoa</taxon>
        <taxon>Holothuroidea</taxon>
        <taxon>Aspidochirotacea</taxon>
        <taxon>Aspidochirotida</taxon>
        <taxon>Stichopodidae</taxon>
        <taxon>Apostichopus</taxon>
    </lineage>
</organism>
<dbReference type="Gene3D" id="2.60.40.10">
    <property type="entry name" value="Immunoglobulins"/>
    <property type="match status" value="1"/>
</dbReference>
<dbReference type="AlphaFoldDB" id="A0A2G8JYD1"/>
<dbReference type="Proteomes" id="UP000230750">
    <property type="component" value="Unassembled WGS sequence"/>
</dbReference>
<keyword evidence="3" id="KW-1185">Reference proteome</keyword>
<feature type="domain" description="Fibronectin type-III" evidence="1">
    <location>
        <begin position="82"/>
        <end position="185"/>
    </location>
</feature>
<dbReference type="SUPFAM" id="SSF49265">
    <property type="entry name" value="Fibronectin type III"/>
    <property type="match status" value="1"/>
</dbReference>
<dbReference type="PROSITE" id="PS50853">
    <property type="entry name" value="FN3"/>
    <property type="match status" value="1"/>
</dbReference>
<dbReference type="Pfam" id="PF00041">
    <property type="entry name" value="fn3"/>
    <property type="match status" value="1"/>
</dbReference>
<gene>
    <name evidence="2" type="ORF">BSL78_22429</name>
</gene>
<comment type="caution">
    <text evidence="2">The sequence shown here is derived from an EMBL/GenBank/DDBJ whole genome shotgun (WGS) entry which is preliminary data.</text>
</comment>
<dbReference type="InterPro" id="IPR036116">
    <property type="entry name" value="FN3_sf"/>
</dbReference>
<evidence type="ECO:0000313" key="3">
    <source>
        <dbReference type="Proteomes" id="UP000230750"/>
    </source>
</evidence>
<name>A0A2G8JYD1_STIJA</name>